<protein>
    <recommendedName>
        <fullName evidence="6">Kinesin-like protein</fullName>
    </recommendedName>
</protein>
<evidence type="ECO:0000256" key="5">
    <source>
        <dbReference type="PROSITE-ProRule" id="PRU00283"/>
    </source>
</evidence>
<feature type="compositionally biased region" description="Acidic residues" evidence="8">
    <location>
        <begin position="876"/>
        <end position="885"/>
    </location>
</feature>
<feature type="region of interest" description="Disordered" evidence="8">
    <location>
        <begin position="858"/>
        <end position="885"/>
    </location>
</feature>
<evidence type="ECO:0000256" key="1">
    <source>
        <dbReference type="ARBA" id="ARBA00022741"/>
    </source>
</evidence>
<feature type="region of interest" description="Disordered" evidence="8">
    <location>
        <begin position="94"/>
        <end position="161"/>
    </location>
</feature>
<keyword evidence="3 7" id="KW-0175">Coiled coil</keyword>
<dbReference type="SMART" id="SM00129">
    <property type="entry name" value="KISc"/>
    <property type="match status" value="1"/>
</dbReference>
<dbReference type="Pfam" id="PF00225">
    <property type="entry name" value="Kinesin"/>
    <property type="match status" value="1"/>
</dbReference>
<feature type="binding site" evidence="5">
    <location>
        <begin position="348"/>
        <end position="355"/>
    </location>
    <ligand>
        <name>ATP</name>
        <dbReference type="ChEBI" id="CHEBI:30616"/>
    </ligand>
</feature>
<dbReference type="InterPro" id="IPR027417">
    <property type="entry name" value="P-loop_NTPase"/>
</dbReference>
<dbReference type="PROSITE" id="PS00411">
    <property type="entry name" value="KINESIN_MOTOR_1"/>
    <property type="match status" value="1"/>
</dbReference>
<feature type="region of interest" description="Disordered" evidence="8">
    <location>
        <begin position="1"/>
        <end position="78"/>
    </location>
</feature>
<keyword evidence="1 5" id="KW-0547">Nucleotide-binding</keyword>
<dbReference type="GO" id="GO:0008017">
    <property type="term" value="F:microtubule binding"/>
    <property type="evidence" value="ECO:0007669"/>
    <property type="project" value="InterPro"/>
</dbReference>
<dbReference type="PROSITE" id="PS50067">
    <property type="entry name" value="KINESIN_MOTOR_2"/>
    <property type="match status" value="1"/>
</dbReference>
<dbReference type="GeneID" id="28726508"/>
<dbReference type="GO" id="GO:0005874">
    <property type="term" value="C:microtubule"/>
    <property type="evidence" value="ECO:0007669"/>
    <property type="project" value="UniProtKB-KW"/>
</dbReference>
<keyword evidence="2 5" id="KW-0067">ATP-binding</keyword>
<dbReference type="Proteomes" id="UP000037751">
    <property type="component" value="Unassembled WGS sequence"/>
</dbReference>
<dbReference type="RefSeq" id="XP_017991142.1">
    <property type="nucleotide sequence ID" value="XM_018134633.1"/>
</dbReference>
<evidence type="ECO:0000313" key="10">
    <source>
        <dbReference type="EMBL" id="KOS13510.1"/>
    </source>
</evidence>
<dbReference type="EMBL" id="LGAV01000006">
    <property type="protein sequence ID" value="KOS13510.1"/>
    <property type="molecule type" value="Genomic_DNA"/>
</dbReference>
<dbReference type="STRING" id="77020.A0A0M8MTK2"/>
<evidence type="ECO:0000256" key="7">
    <source>
        <dbReference type="SAM" id="Coils"/>
    </source>
</evidence>
<dbReference type="SUPFAM" id="SSF52540">
    <property type="entry name" value="P-loop containing nucleoside triphosphate hydrolases"/>
    <property type="match status" value="1"/>
</dbReference>
<reference evidence="10 11" key="1">
    <citation type="submission" date="2015-07" db="EMBL/GenBank/DDBJ databases">
        <title>Draft Genome Sequence of Malassezia furfur CBS1878 and Malassezia pachydermatis CBS1879.</title>
        <authorList>
            <person name="Triana S."/>
            <person name="Ohm R."/>
            <person name="Gonzalez A."/>
            <person name="DeCock H."/>
            <person name="Restrepo S."/>
            <person name="Celis A."/>
        </authorList>
    </citation>
    <scope>NUCLEOTIDE SEQUENCE [LARGE SCALE GENOMIC DNA]</scope>
    <source>
        <strain evidence="10 11">CBS 1879</strain>
    </source>
</reference>
<dbReference type="VEuPathDB" id="FungiDB:Malapachy_0100"/>
<sequence>MDVDDGGVASHKPAERPAGFVSLMDSSSIMTRPTTPRTPFMPTPRKRHIRPVVPVSLSASTSTSPTKTGSPFPPKAQPLQESLTANDVHMVTPAVSLRSPTRPPTGPRELRPASALGPTPSARPPPERTTSPIRRTCTASPTRKVVPTDPPARTVPPTRPATSLAVSRLPFTSRTPGSSSSAVASTSRPVRAKVTEGILPVHSAPDLRKPPASTRAVRVGDRPMPARLPRPPSPSERIDVLSLASEIGEGSFVLHQDDTPIADSVQVHVRVRPPHEEEECAWVVDPDSATIMLDPAIAQTKAQPNVGLPYHLDGVHTGSSNADVYTTMARPLVHSVLHGYHAVIFAYGQTASGKTFTLSGDEDGLEPGVIPRAIHDLFQGICQGAGEREYLLRVSYLEIWNEIVKDLLEPTNHPFVRDDRRLGANAVRVAPLHEAVVTSPAQVFRLLARGEANRHVGATDWNERSSRSHTCFKITVESWDRDPSAPKPYRIGELSLIDLAGSERHSMHSTNRRAEGGNINKSLLSLGKVIYALSEKSHRGAAMANAHIPYRDSKLTRILQNNLNGHARIAVVCTLNPSPTMVEESLSTLNFARRIKHVAVKAERNEYDGDLSSLDESHALLARYKEEMGTLRAQVAELRTASQDTSGIGPPSLQSVQARLDELGALILQSGMASASIHDAGPPHPVSPAKQRGFTFDDPLTRVQEKLHAALNKIHRLEKQLARRLSLPAAAGSDEAAKNDLIRDLMHQIRELETVCDAQAQEAPRQVREDVEAEWADRVAMADELIQERDAFIQELSQECRRLRRANEALTRLAHDQTAAMVEQIAAVDKPPVMSLFAPHLRPATVLGVQKPLRATDLSIDTGSSTSGTEDLSSSDVDELLESAM</sequence>
<feature type="compositionally biased region" description="Polar residues" evidence="8">
    <location>
        <begin position="128"/>
        <end position="141"/>
    </location>
</feature>
<feature type="domain" description="Kinesin motor" evidence="9">
    <location>
        <begin position="264"/>
        <end position="598"/>
    </location>
</feature>
<keyword evidence="6" id="KW-0493">Microtubule</keyword>
<comment type="similarity">
    <text evidence="5 6">Belongs to the TRAFAC class myosin-kinesin ATPase superfamily. Kinesin family.</text>
</comment>
<evidence type="ECO:0000256" key="2">
    <source>
        <dbReference type="ARBA" id="ARBA00022840"/>
    </source>
</evidence>
<comment type="caution">
    <text evidence="10">The sequence shown here is derived from an EMBL/GenBank/DDBJ whole genome shotgun (WGS) entry which is preliminary data.</text>
</comment>
<dbReference type="PANTHER" id="PTHR47968">
    <property type="entry name" value="CENTROMERE PROTEIN E"/>
    <property type="match status" value="1"/>
</dbReference>
<feature type="region of interest" description="Disordered" evidence="8">
    <location>
        <begin position="202"/>
        <end position="236"/>
    </location>
</feature>
<evidence type="ECO:0000256" key="4">
    <source>
        <dbReference type="ARBA" id="ARBA00023175"/>
    </source>
</evidence>
<dbReference type="InterPro" id="IPR001752">
    <property type="entry name" value="Kinesin_motor_dom"/>
</dbReference>
<dbReference type="InterPro" id="IPR019821">
    <property type="entry name" value="Kinesin_motor_CS"/>
</dbReference>
<feature type="coiled-coil region" evidence="7">
    <location>
        <begin position="700"/>
        <end position="762"/>
    </location>
</feature>
<organism evidence="10 11">
    <name type="scientific">Malassezia pachydermatis</name>
    <dbReference type="NCBI Taxonomy" id="77020"/>
    <lineage>
        <taxon>Eukaryota</taxon>
        <taxon>Fungi</taxon>
        <taxon>Dikarya</taxon>
        <taxon>Basidiomycota</taxon>
        <taxon>Ustilaginomycotina</taxon>
        <taxon>Malasseziomycetes</taxon>
        <taxon>Malasseziales</taxon>
        <taxon>Malasseziaceae</taxon>
        <taxon>Malassezia</taxon>
    </lineage>
</organism>
<keyword evidence="11" id="KW-1185">Reference proteome</keyword>
<feature type="compositionally biased region" description="Low complexity" evidence="8">
    <location>
        <begin position="30"/>
        <end position="40"/>
    </location>
</feature>
<feature type="compositionally biased region" description="Low complexity" evidence="8">
    <location>
        <begin position="858"/>
        <end position="875"/>
    </location>
</feature>
<gene>
    <name evidence="10" type="ORF">Malapachy_0100</name>
</gene>
<evidence type="ECO:0000256" key="6">
    <source>
        <dbReference type="RuleBase" id="RU000394"/>
    </source>
</evidence>
<dbReference type="InterPro" id="IPR036961">
    <property type="entry name" value="Kinesin_motor_dom_sf"/>
</dbReference>
<dbReference type="AlphaFoldDB" id="A0A0M8MTK2"/>
<dbReference type="GO" id="GO:0005524">
    <property type="term" value="F:ATP binding"/>
    <property type="evidence" value="ECO:0007669"/>
    <property type="project" value="UniProtKB-UniRule"/>
</dbReference>
<evidence type="ECO:0000256" key="8">
    <source>
        <dbReference type="SAM" id="MobiDB-lite"/>
    </source>
</evidence>
<proteinExistence type="inferred from homology"/>
<dbReference type="GO" id="GO:0007018">
    <property type="term" value="P:microtubule-based movement"/>
    <property type="evidence" value="ECO:0007669"/>
    <property type="project" value="InterPro"/>
</dbReference>
<dbReference type="CDD" id="cd01374">
    <property type="entry name" value="KISc_CENP_E"/>
    <property type="match status" value="1"/>
</dbReference>
<evidence type="ECO:0000259" key="9">
    <source>
        <dbReference type="PROSITE" id="PS50067"/>
    </source>
</evidence>
<dbReference type="PANTHER" id="PTHR47968:SF75">
    <property type="entry name" value="CENTROMERE-ASSOCIATED PROTEIN E"/>
    <property type="match status" value="1"/>
</dbReference>
<feature type="compositionally biased region" description="Low complexity" evidence="8">
    <location>
        <begin position="51"/>
        <end position="70"/>
    </location>
</feature>
<accession>A0A0M8MTK2</accession>
<dbReference type="InterPro" id="IPR027640">
    <property type="entry name" value="Kinesin-like_fam"/>
</dbReference>
<evidence type="ECO:0000313" key="11">
    <source>
        <dbReference type="Proteomes" id="UP000037751"/>
    </source>
</evidence>
<feature type="compositionally biased region" description="Pro residues" evidence="8">
    <location>
        <begin position="148"/>
        <end position="159"/>
    </location>
</feature>
<dbReference type="Gene3D" id="3.40.850.10">
    <property type="entry name" value="Kinesin motor domain"/>
    <property type="match status" value="1"/>
</dbReference>
<evidence type="ECO:0000256" key="3">
    <source>
        <dbReference type="ARBA" id="ARBA00023054"/>
    </source>
</evidence>
<name>A0A0M8MTK2_9BASI</name>
<dbReference type="GO" id="GO:0003777">
    <property type="term" value="F:microtubule motor activity"/>
    <property type="evidence" value="ECO:0007669"/>
    <property type="project" value="InterPro"/>
</dbReference>
<dbReference type="OrthoDB" id="3176171at2759"/>
<keyword evidence="4 5" id="KW-0505">Motor protein</keyword>
<dbReference type="PRINTS" id="PR00380">
    <property type="entry name" value="KINESINHEAVY"/>
</dbReference>